<reference evidence="6" key="1">
    <citation type="journal article" date="2018" name="Genome Biol.">
        <title>SKESA: strategic k-mer extension for scrupulous assemblies.</title>
        <authorList>
            <person name="Souvorov A."/>
            <person name="Agarwala R."/>
            <person name="Lipman D.J."/>
        </authorList>
    </citation>
    <scope>NUCLEOTIDE SEQUENCE</scope>
    <source>
        <strain evidence="6">CAVp300</strain>
    </source>
</reference>
<accession>A0A9P3T763</accession>
<sequence length="418" mass="44065">MFSSSRPLHTRTYYLAAPLLMLSAFGVQAGDTRTVTEPVPPPPCQTLYARGTDDATQAIQTALTSCARGKVVHLAASENTDTFYSGPLSLPSGVSLAIDKGATLRAVANPARFDTGKQTCGTLDTSGKGCKPFIWIKNAVGSGIYGQGTIDGQGGAVMAGRNQTWWQLAKEAQKSDSKQNAPRLIQIDNSSDITLYQITLKNAPNFHIVGNRSNGLTLWGITIDTPAFARNTDGFDPMGSTNVTLTHSVIGTGDDNVAIKAGNASTSHISIVDNRFGSGHGMSIGSEVNKGVSDVDVNLLTLNGTTNGLRIKSDRARGGLVTGVTYRHICMENVKNPIVLDTRYEPKAQGGSLPVFRDITFDQVKVLTAGTLTFQGDSDSNPIVTTLNNVTLASDSAIHKKYAILQGTIASGATGSCP</sequence>
<protein>
    <submittedName>
        <fullName evidence="6">PbsX family transcriptional regulator</fullName>
    </submittedName>
</protein>
<dbReference type="AlphaFoldDB" id="A0A9P3T763"/>
<evidence type="ECO:0000313" key="7">
    <source>
        <dbReference type="Proteomes" id="UP000867740"/>
    </source>
</evidence>
<reference evidence="6" key="2">
    <citation type="submission" date="2020-10" db="EMBL/GenBank/DDBJ databases">
        <authorList>
            <consortium name="NCBI Pathogen Detection Project"/>
        </authorList>
    </citation>
    <scope>NUCLEOTIDE SEQUENCE</scope>
    <source>
        <strain evidence="6">CAVp300</strain>
    </source>
</reference>
<feature type="chain" id="PRO_5040210902" evidence="5">
    <location>
        <begin position="30"/>
        <end position="418"/>
    </location>
</feature>
<evidence type="ECO:0000256" key="1">
    <source>
        <dbReference type="ARBA" id="ARBA00008834"/>
    </source>
</evidence>
<dbReference type="InterPro" id="IPR011050">
    <property type="entry name" value="Pectin_lyase_fold/virulence"/>
</dbReference>
<dbReference type="GO" id="GO:0005975">
    <property type="term" value="P:carbohydrate metabolic process"/>
    <property type="evidence" value="ECO:0007669"/>
    <property type="project" value="InterPro"/>
</dbReference>
<dbReference type="SUPFAM" id="SSF51126">
    <property type="entry name" value="Pectin lyase-like"/>
    <property type="match status" value="1"/>
</dbReference>
<dbReference type="GO" id="GO:0004650">
    <property type="term" value="F:polygalacturonase activity"/>
    <property type="evidence" value="ECO:0007669"/>
    <property type="project" value="InterPro"/>
</dbReference>
<dbReference type="InterPro" id="IPR000743">
    <property type="entry name" value="Glyco_hydro_28"/>
</dbReference>
<comment type="similarity">
    <text evidence="1 4">Belongs to the glycosyl hydrolase 28 family.</text>
</comment>
<comment type="caution">
    <text evidence="6">The sequence shown here is derived from an EMBL/GenBank/DDBJ whole genome shotgun (WGS) entry which is preliminary data.</text>
</comment>
<dbReference type="InterPro" id="IPR051801">
    <property type="entry name" value="GH28_Enzymes"/>
</dbReference>
<dbReference type="EMBL" id="DACSUM010000009">
    <property type="protein sequence ID" value="HAT3581313.1"/>
    <property type="molecule type" value="Genomic_DNA"/>
</dbReference>
<dbReference type="PANTHER" id="PTHR31339:SF9">
    <property type="entry name" value="PLASMIN AND FIBRONECTIN-BINDING PROTEIN A"/>
    <property type="match status" value="1"/>
</dbReference>
<organism evidence="6 7">
    <name type="scientific">Kluyvera intermedia</name>
    <name type="common">Enterobacter intermedius</name>
    <dbReference type="NCBI Taxonomy" id="61648"/>
    <lineage>
        <taxon>Bacteria</taxon>
        <taxon>Pseudomonadati</taxon>
        <taxon>Pseudomonadota</taxon>
        <taxon>Gammaproteobacteria</taxon>
        <taxon>Enterobacterales</taxon>
        <taxon>Enterobacteriaceae</taxon>
        <taxon>Kluyvera</taxon>
    </lineage>
</organism>
<proteinExistence type="inferred from homology"/>
<evidence type="ECO:0000256" key="5">
    <source>
        <dbReference type="SAM" id="SignalP"/>
    </source>
</evidence>
<dbReference type="PROSITE" id="PS00502">
    <property type="entry name" value="POLYGALACTURONASE"/>
    <property type="match status" value="1"/>
</dbReference>
<evidence type="ECO:0000256" key="4">
    <source>
        <dbReference type="RuleBase" id="RU361169"/>
    </source>
</evidence>
<name>A0A9P3T763_KLUIN</name>
<dbReference type="RefSeq" id="WP_047372570.1">
    <property type="nucleotide sequence ID" value="NZ_CABMNU010000005.1"/>
</dbReference>
<dbReference type="PANTHER" id="PTHR31339">
    <property type="entry name" value="PECTIN LYASE-RELATED"/>
    <property type="match status" value="1"/>
</dbReference>
<gene>
    <name evidence="6" type="ORF">I8531_001595</name>
</gene>
<evidence type="ECO:0000313" key="6">
    <source>
        <dbReference type="EMBL" id="HAT3581313.1"/>
    </source>
</evidence>
<dbReference type="Pfam" id="PF00295">
    <property type="entry name" value="Glyco_hydro_28"/>
    <property type="match status" value="1"/>
</dbReference>
<evidence type="ECO:0000256" key="2">
    <source>
        <dbReference type="ARBA" id="ARBA00022801"/>
    </source>
</evidence>
<dbReference type="InterPro" id="IPR012334">
    <property type="entry name" value="Pectin_lyas_fold"/>
</dbReference>
<dbReference type="Proteomes" id="UP000867740">
    <property type="component" value="Unassembled WGS sequence"/>
</dbReference>
<feature type="signal peptide" evidence="5">
    <location>
        <begin position="1"/>
        <end position="29"/>
    </location>
</feature>
<evidence type="ECO:0000256" key="3">
    <source>
        <dbReference type="ARBA" id="ARBA00023295"/>
    </source>
</evidence>
<dbReference type="Gene3D" id="2.160.20.10">
    <property type="entry name" value="Single-stranded right-handed beta-helix, Pectin lyase-like"/>
    <property type="match status" value="1"/>
</dbReference>
<keyword evidence="3 4" id="KW-0326">Glycosidase</keyword>
<keyword evidence="2 4" id="KW-0378">Hydrolase</keyword>
<keyword evidence="5" id="KW-0732">Signal</keyword>